<comment type="caution">
    <text evidence="3">The sequence shown here is derived from an EMBL/GenBank/DDBJ whole genome shotgun (WGS) entry which is preliminary data.</text>
</comment>
<evidence type="ECO:0000256" key="1">
    <source>
        <dbReference type="SAM" id="MobiDB-lite"/>
    </source>
</evidence>
<feature type="region of interest" description="Disordered" evidence="1">
    <location>
        <begin position="155"/>
        <end position="188"/>
    </location>
</feature>
<evidence type="ECO:0000313" key="3">
    <source>
        <dbReference type="EMBL" id="MBI6630802.1"/>
    </source>
</evidence>
<name>A0A934HSW3_9RHOB</name>
<evidence type="ECO:0000313" key="4">
    <source>
        <dbReference type="Proteomes" id="UP000613255"/>
    </source>
</evidence>
<dbReference type="RefSeq" id="WP_198686828.1">
    <property type="nucleotide sequence ID" value="NZ_JAEIJD010000014.1"/>
</dbReference>
<protein>
    <recommendedName>
        <fullName evidence="2">Autotransporter domain-containing protein</fullName>
    </recommendedName>
</protein>
<dbReference type="InterPro" id="IPR036709">
    <property type="entry name" value="Autotransporte_beta_dom_sf"/>
</dbReference>
<feature type="region of interest" description="Disordered" evidence="1">
    <location>
        <begin position="310"/>
        <end position="330"/>
    </location>
</feature>
<dbReference type="SMART" id="SM00869">
    <property type="entry name" value="Autotransporter"/>
    <property type="match status" value="1"/>
</dbReference>
<dbReference type="Proteomes" id="UP000613255">
    <property type="component" value="Unassembled WGS sequence"/>
</dbReference>
<feature type="domain" description="Autotransporter" evidence="2">
    <location>
        <begin position="1893"/>
        <end position="2172"/>
    </location>
</feature>
<feature type="region of interest" description="Disordered" evidence="1">
    <location>
        <begin position="25"/>
        <end position="62"/>
    </location>
</feature>
<accession>A0A934HSW3</accession>
<reference evidence="3" key="1">
    <citation type="submission" date="2020-12" db="EMBL/GenBank/DDBJ databases">
        <title>Pontibaca salina gen. nov., sp. nov., isolated from marine sediment.</title>
        <authorList>
            <person name="Bo J."/>
            <person name="Wang S."/>
            <person name="Song X."/>
            <person name="Du Z."/>
        </authorList>
    </citation>
    <scope>NUCLEOTIDE SEQUENCE</scope>
    <source>
        <strain evidence="3">S1109L</strain>
    </source>
</reference>
<gene>
    <name evidence="3" type="ORF">JAO82_13025</name>
</gene>
<organism evidence="3 4">
    <name type="scientific">Pontibaca salina</name>
    <dbReference type="NCBI Taxonomy" id="2795731"/>
    <lineage>
        <taxon>Bacteria</taxon>
        <taxon>Pseudomonadati</taxon>
        <taxon>Pseudomonadota</taxon>
        <taxon>Alphaproteobacteria</taxon>
        <taxon>Rhodobacterales</taxon>
        <taxon>Roseobacteraceae</taxon>
        <taxon>Pontibaca</taxon>
    </lineage>
</organism>
<feature type="compositionally biased region" description="Polar residues" evidence="1">
    <location>
        <begin position="48"/>
        <end position="58"/>
    </location>
</feature>
<dbReference type="PROSITE" id="PS51208">
    <property type="entry name" value="AUTOTRANSPORTER"/>
    <property type="match status" value="1"/>
</dbReference>
<sequence>MSVLAMVVAIGDGAMVHATDYSGTNGAIIKSSKSKDGRDYKSDKKKATSGNTGGSMNDRNFGILGDRLRTGTQVRLRTQGGKGGDGGHRWNTMYNHPYKPTADGADGGDGGRLSFVQSGTIVTQSADQFFEIPFFRLPVETPLILLQSKGGAGGVAPKWSSQFMPPRTVEGTGGKGGDGGATSLTIRSSTGVSGSRYAIARLRSWGGEGGAGNSQTATNKGGDGGAVSAEIVAQTGAGQVTVSTNGANAPALILESIGGTGGKSGYQAVDDKARAASGGNGALVAFETSVNTRISTAGASSPAVVLQSIGGTGGAASTSSRNGGDGGNGGDVVARLRGNIMTSGDFAFGLVAQSVSGNGGLGASGVFSGSDGGASGKPGKVDIENHGLISTLGDGATAIVAQSIGGGNGMNAFDASAGTYTKGGGGDGGKAGWLSFLGGSGGDGGRGSAGGQVSVSNFGRLATFGTAAHGIQAQSIGGHGGEGGSAGGWPSLVSVSIGGDGGGGGDGGNLVIGDLGAAIQQGHSKVPAGSSIRTSGGSSYAIFAQSVGGGGGAGGASSTKSGAFLFPAVAVSIGGSGGKGGKGGAVKVGNTSDLRTEGQSSIGIFAQSIGGGGGDGGAADASTIAVSAVKVPAISVPISVGGSGGEGGDGQAVTVVNAGAITTLNDDATGIVAQSLGGGGGSAGDASSYALAMQLTGSTPAVNIGIAIGGSAGGGGNGGAISLSNHAHVATYGANSSGLVGRSIGGGGGTGGAASSTGDLLAYSNSIATSVAIGGSGGDGGRGGNVSVNQDGLIETHADFSHGAYGISVGGGGGDGGTANAASNAGISADWFTDYGFADVLDLLDVSGNYITANVAVGGSGGGGGRGGYVSVQNTGAIGTNGNNSSGIVARSIGGGGGDAGGYQGGGDTTLDFNVSIGGSGGDGGNGGTVSVSNSGAVATHGSGSHGVFAQTVGGGGGNGGSFTGEVNPRFTSLEAFDLIVEVFSEIAALNDVTKKLADTKDTASNFHDDASLQKSIASLKAIVAYGKELKKLSEKDAADIHEKIAKNTALLTMLAVKLAAAESVKSAQQEIKNALVSKDAESKIHDLIGASVNVSVGGSGGKGGNGGNISASNGGTIQTLGENSFGVFAQSIGGGGGTGGAAYASGKQKLNATVGIGGSGGAGGKGGDVVVSNGGTILTAGDGSYGVFAQSVGGGGGLGGASQTDNSLSFSATVTVGGNGGAKGHGGAVEVTNSGTVATGGANAHGIVAQSVGGGGGAYFVNIHDPATKPPEEAIDAELAALIKEASHTVEELLLQAGLIDESAMTDLDIEDGEALFNDASTVLPKPQITVTLGGNGSAAGDGGAVNVTHTGAVSTNGDGSIGIFAQSVGGGGGMGKNATSGGFLPIGSDPSKEGAVSLSDFSLGGRGGAAGQGGAVSVALGAMSSVATRGDASHGIFAQSVGGGGGYGGVGTTNALYGSVTFGGESNEGGSSGDGGAVNISMAGATTNSSMTISTIGEQSHGIYAQSVGGGGGAITVLNANAGATTAEKRGASKGRGGAITIDTVGSISATGTDANAIYAQSGFQNTDGSLAVDTSKGRAISISHDGVLTGGSGTGAAVYVDGGNTDNKITFGKNAIVQALSGTAIYGSFGNEEIVNNGVLVGDIKVNSGRPKERNWFYNNANAIYRSVDDGIVDLGTSSGHFFYNAGQFDVGGVENVSTVTVDGNLIVQDGGSLLVDVVRDDGGTLSNDFISVTRDVVFEEGGGVDPYITGDLQNGDTFTILKAERNLSGEPITINDASPIKWTYSTESDGTLRMVVDGAAFRGAAMRSLTPTEDAMLAAWQQAWDSNDAHAAGFFGAIANADTAQDYDDAIESVSPESQLQQVAHMTLATSESLSSALSCPMFVGEGTLLQETECVWGEISHSRSKIRDSSAGDGFDNHATTLRMGAQKEFASNWFLGGSLGFGQTSGTSADGFTKNTGDSVAAALALKYQMGPWLFSGAAHLGYGGYTMEHVFDVGDAVWAATASPHVGTAGLRLRADYELAFPDWYLRPSLEVDAIHSSMSGYDLMGDTFDMRVDSMRQWTYAARPAIETGARYNLGDQRWLRVYSLVGLTWRSTDGLSTGVTVHNNNQTAFSFRSTTALPDRLYDLTAGVELKSGDNYKLSGEYIAKIGDNYRSQMATLRLSMRF</sequence>
<dbReference type="EMBL" id="JAEIJD010000014">
    <property type="protein sequence ID" value="MBI6630802.1"/>
    <property type="molecule type" value="Genomic_DNA"/>
</dbReference>
<proteinExistence type="predicted"/>
<evidence type="ECO:0000259" key="2">
    <source>
        <dbReference type="PROSITE" id="PS51208"/>
    </source>
</evidence>
<dbReference type="InterPro" id="IPR005546">
    <property type="entry name" value="Autotransporte_beta"/>
</dbReference>
<feature type="compositionally biased region" description="Gly residues" evidence="1">
    <location>
        <begin position="171"/>
        <end position="180"/>
    </location>
</feature>
<dbReference type="SUPFAM" id="SSF103515">
    <property type="entry name" value="Autotransporter"/>
    <property type="match status" value="1"/>
</dbReference>
<keyword evidence="4" id="KW-1185">Reference proteome</keyword>
<feature type="compositionally biased region" description="Basic and acidic residues" evidence="1">
    <location>
        <begin position="33"/>
        <end position="46"/>
    </location>
</feature>